<evidence type="ECO:0000313" key="1">
    <source>
        <dbReference type="EMBL" id="KAK7686233.1"/>
    </source>
</evidence>
<dbReference type="InterPro" id="IPR029058">
    <property type="entry name" value="AB_hydrolase_fold"/>
</dbReference>
<dbReference type="SUPFAM" id="SSF53474">
    <property type="entry name" value="alpha/beta-Hydrolases"/>
    <property type="match status" value="1"/>
</dbReference>
<dbReference type="Proteomes" id="UP001385951">
    <property type="component" value="Unassembled WGS sequence"/>
</dbReference>
<dbReference type="AlphaFoldDB" id="A0AAW0FYT1"/>
<protein>
    <recommendedName>
        <fullName evidence="3">AB hydrolase-1 domain-containing protein</fullName>
    </recommendedName>
</protein>
<proteinExistence type="predicted"/>
<evidence type="ECO:0008006" key="3">
    <source>
        <dbReference type="Google" id="ProtNLM"/>
    </source>
</evidence>
<reference evidence="1 2" key="1">
    <citation type="submission" date="2022-09" db="EMBL/GenBank/DDBJ databases">
        <authorList>
            <person name="Palmer J.M."/>
        </authorList>
    </citation>
    <scope>NUCLEOTIDE SEQUENCE [LARGE SCALE GENOMIC DNA]</scope>
    <source>
        <strain evidence="1 2">DSM 7382</strain>
    </source>
</reference>
<dbReference type="EMBL" id="JASBNA010000017">
    <property type="protein sequence ID" value="KAK7686233.1"/>
    <property type="molecule type" value="Genomic_DNA"/>
</dbReference>
<comment type="caution">
    <text evidence="1">The sequence shown here is derived from an EMBL/GenBank/DDBJ whole genome shotgun (WGS) entry which is preliminary data.</text>
</comment>
<gene>
    <name evidence="1" type="ORF">QCA50_010453</name>
</gene>
<accession>A0AAW0FYT1</accession>
<keyword evidence="2" id="KW-1185">Reference proteome</keyword>
<evidence type="ECO:0000313" key="2">
    <source>
        <dbReference type="Proteomes" id="UP001385951"/>
    </source>
</evidence>
<name>A0AAW0FYT1_9APHY</name>
<sequence length="367" mass="41673">MPIASVTDGPIHLYYEDTGPPTEGFTDVYTTVILLHGAYWTSGIFRPLIPHAKKHNLRLVLLNQRGYPGSSPFADKEIAAMQSEDLELQRAFTREQGHIYGQVISTLIETLDIPSLCTTQDEKLEGGVCFLAWSSGNECLFQLLSALDTLPEQSRITIENHLRSVVIYEPPMYASGTCPPFVLREADNRSSGLWSPVRDPNCFHQLTEYFSPWCSSYYSPIENLPSLDPKDYDATYTLMHERKILNTAPTYTRLTEDICFKDFITITSNALRIVPELFREHVLRSLTRLEEDQAWQLHSRFKLVLLWCEHTLSESLLGTSAISQYHEELKSNGVLVREMEVGQIGGANHFAHSDDPEGFVQFLVKHC</sequence>
<organism evidence="1 2">
    <name type="scientific">Cerrena zonata</name>
    <dbReference type="NCBI Taxonomy" id="2478898"/>
    <lineage>
        <taxon>Eukaryota</taxon>
        <taxon>Fungi</taxon>
        <taxon>Dikarya</taxon>
        <taxon>Basidiomycota</taxon>
        <taxon>Agaricomycotina</taxon>
        <taxon>Agaricomycetes</taxon>
        <taxon>Polyporales</taxon>
        <taxon>Cerrenaceae</taxon>
        <taxon>Cerrena</taxon>
    </lineage>
</organism>
<dbReference type="Gene3D" id="3.40.50.1820">
    <property type="entry name" value="alpha/beta hydrolase"/>
    <property type="match status" value="1"/>
</dbReference>